<evidence type="ECO:0000313" key="3">
    <source>
        <dbReference type="Proteomes" id="UP000770785"/>
    </source>
</evidence>
<feature type="transmembrane region" description="Helical" evidence="1">
    <location>
        <begin position="189"/>
        <end position="212"/>
    </location>
</feature>
<dbReference type="RefSeq" id="WP_168040107.1">
    <property type="nucleotide sequence ID" value="NZ_JAATJH010000010.1"/>
</dbReference>
<evidence type="ECO:0008006" key="4">
    <source>
        <dbReference type="Google" id="ProtNLM"/>
    </source>
</evidence>
<dbReference type="EMBL" id="JAATJH010000010">
    <property type="protein sequence ID" value="NJC28263.1"/>
    <property type="molecule type" value="Genomic_DNA"/>
</dbReference>
<feature type="transmembrane region" description="Helical" evidence="1">
    <location>
        <begin position="311"/>
        <end position="331"/>
    </location>
</feature>
<gene>
    <name evidence="2" type="ORF">GGR27_003786</name>
</gene>
<keyword evidence="3" id="KW-1185">Reference proteome</keyword>
<comment type="caution">
    <text evidence="2">The sequence shown here is derived from an EMBL/GenBank/DDBJ whole genome shotgun (WGS) entry which is preliminary data.</text>
</comment>
<keyword evidence="1" id="KW-0812">Transmembrane</keyword>
<feature type="transmembrane region" description="Helical" evidence="1">
    <location>
        <begin position="285"/>
        <end position="305"/>
    </location>
</feature>
<keyword evidence="1" id="KW-1133">Transmembrane helix</keyword>
<proteinExistence type="predicted"/>
<organism evidence="2 3">
    <name type="scientific">Neolewinella antarctica</name>
    <dbReference type="NCBI Taxonomy" id="442734"/>
    <lineage>
        <taxon>Bacteria</taxon>
        <taxon>Pseudomonadati</taxon>
        <taxon>Bacteroidota</taxon>
        <taxon>Saprospiria</taxon>
        <taxon>Saprospirales</taxon>
        <taxon>Lewinellaceae</taxon>
        <taxon>Neolewinella</taxon>
    </lineage>
</organism>
<name>A0ABX0XHN1_9BACT</name>
<reference evidence="2 3" key="1">
    <citation type="submission" date="2020-03" db="EMBL/GenBank/DDBJ databases">
        <title>Genomic Encyclopedia of Type Strains, Phase IV (KMG-IV): sequencing the most valuable type-strain genomes for metagenomic binning, comparative biology and taxonomic classification.</title>
        <authorList>
            <person name="Goeker M."/>
        </authorList>
    </citation>
    <scope>NUCLEOTIDE SEQUENCE [LARGE SCALE GENOMIC DNA]</scope>
    <source>
        <strain evidence="2 3">DSM 105096</strain>
    </source>
</reference>
<evidence type="ECO:0000313" key="2">
    <source>
        <dbReference type="EMBL" id="NJC28263.1"/>
    </source>
</evidence>
<evidence type="ECO:0000256" key="1">
    <source>
        <dbReference type="SAM" id="Phobius"/>
    </source>
</evidence>
<feature type="transmembrane region" description="Helical" evidence="1">
    <location>
        <begin position="31"/>
        <end position="51"/>
    </location>
</feature>
<feature type="transmembrane region" description="Helical" evidence="1">
    <location>
        <begin position="125"/>
        <end position="144"/>
    </location>
</feature>
<dbReference type="Proteomes" id="UP000770785">
    <property type="component" value="Unassembled WGS sequence"/>
</dbReference>
<keyword evidence="1" id="KW-0472">Membrane</keyword>
<protein>
    <recommendedName>
        <fullName evidence="4">Gustatory receptor</fullName>
    </recommendedName>
</protein>
<accession>A0ABX0XHN1</accession>
<sequence>MKVLIAILSIVAIPVIWHVSNLVGIESPFWQGIFTFFNWLFYFLILVGYSLTYSSSRLNRVHIKKDDKPTDEIKQLATFAGLISPKIKISKESNYVSSPVVDENDIELAKMGIDVKNMIDKVETYVIESIFIGALTFGGFLTIISSDKIQENIESLKSVVPNLIVLVSDIYSLSLEVILSDIVLLTSGYGLFALVAIEALICSSFFILVLGARIKFASISEKATYLLDLAHVFNSKEEEVQLLIYQGVDNLSNRKDYLSNKVDQLLVDVENAKTRLIPLFQYIAIFRNLGIYMFYVTLISSGLYFSISTSVFIFTLLAIGFVLKYVSLIYSSSRVEFIMSRYLKPRSKRK</sequence>